<dbReference type="AlphaFoldDB" id="A0AAD9V4C3"/>
<keyword evidence="4" id="KW-0547">Nucleotide-binding</keyword>
<dbReference type="InterPro" id="IPR011009">
    <property type="entry name" value="Kinase-like_dom_sf"/>
</dbReference>
<dbReference type="GO" id="GO:0004674">
    <property type="term" value="F:protein serine/threonine kinase activity"/>
    <property type="evidence" value="ECO:0007669"/>
    <property type="project" value="UniProtKB-KW"/>
</dbReference>
<dbReference type="Proteomes" id="UP001249851">
    <property type="component" value="Unassembled WGS sequence"/>
</dbReference>
<comment type="catalytic activity">
    <reaction evidence="8">
        <text>L-seryl-[protein] + ATP = O-phospho-L-seryl-[protein] + ADP + H(+)</text>
        <dbReference type="Rhea" id="RHEA:17989"/>
        <dbReference type="Rhea" id="RHEA-COMP:9863"/>
        <dbReference type="Rhea" id="RHEA-COMP:11604"/>
        <dbReference type="ChEBI" id="CHEBI:15378"/>
        <dbReference type="ChEBI" id="CHEBI:29999"/>
        <dbReference type="ChEBI" id="CHEBI:30616"/>
        <dbReference type="ChEBI" id="CHEBI:83421"/>
        <dbReference type="ChEBI" id="CHEBI:456216"/>
        <dbReference type="EC" id="2.7.11.1"/>
    </reaction>
</comment>
<dbReference type="SUPFAM" id="SSF56112">
    <property type="entry name" value="Protein kinase-like (PK-like)"/>
    <property type="match status" value="1"/>
</dbReference>
<protein>
    <recommendedName>
        <fullName evidence="1">non-specific serine/threonine protein kinase</fullName>
        <ecNumber evidence="1">2.7.11.1</ecNumber>
    </recommendedName>
</protein>
<feature type="domain" description="RIO-type" evidence="9">
    <location>
        <begin position="1"/>
        <end position="65"/>
    </location>
</feature>
<keyword evidence="11" id="KW-1185">Reference proteome</keyword>
<keyword evidence="6" id="KW-0067">ATP-binding</keyword>
<dbReference type="InterPro" id="IPR018935">
    <property type="entry name" value="RIO_kinase_CS"/>
</dbReference>
<dbReference type="EC" id="2.7.11.1" evidence="1"/>
<evidence type="ECO:0000256" key="3">
    <source>
        <dbReference type="ARBA" id="ARBA00022679"/>
    </source>
</evidence>
<keyword evidence="5 10" id="KW-0418">Kinase</keyword>
<dbReference type="GO" id="GO:0005524">
    <property type="term" value="F:ATP binding"/>
    <property type="evidence" value="ECO:0007669"/>
    <property type="project" value="UniProtKB-KW"/>
</dbReference>
<evidence type="ECO:0000256" key="8">
    <source>
        <dbReference type="ARBA" id="ARBA00048679"/>
    </source>
</evidence>
<evidence type="ECO:0000256" key="7">
    <source>
        <dbReference type="ARBA" id="ARBA00047899"/>
    </source>
</evidence>
<dbReference type="InterPro" id="IPR018934">
    <property type="entry name" value="RIO_dom"/>
</dbReference>
<evidence type="ECO:0000313" key="10">
    <source>
        <dbReference type="EMBL" id="KAK2560270.1"/>
    </source>
</evidence>
<dbReference type="PANTHER" id="PTHR45723">
    <property type="entry name" value="SERINE/THREONINE-PROTEIN KINASE RIO1"/>
    <property type="match status" value="1"/>
</dbReference>
<keyword evidence="2" id="KW-0723">Serine/threonine-protein kinase</keyword>
<evidence type="ECO:0000259" key="9">
    <source>
        <dbReference type="Pfam" id="PF01163"/>
    </source>
</evidence>
<evidence type="ECO:0000256" key="4">
    <source>
        <dbReference type="ARBA" id="ARBA00022741"/>
    </source>
</evidence>
<keyword evidence="3" id="KW-0808">Transferase</keyword>
<dbReference type="PROSITE" id="PS01245">
    <property type="entry name" value="RIO1"/>
    <property type="match status" value="1"/>
</dbReference>
<dbReference type="Pfam" id="PF01163">
    <property type="entry name" value="RIO1"/>
    <property type="match status" value="1"/>
</dbReference>
<name>A0AAD9V4C3_ACRCE</name>
<dbReference type="EMBL" id="JARQWQ010000037">
    <property type="protein sequence ID" value="KAK2560270.1"/>
    <property type="molecule type" value="Genomic_DNA"/>
</dbReference>
<proteinExistence type="predicted"/>
<evidence type="ECO:0000256" key="2">
    <source>
        <dbReference type="ARBA" id="ARBA00022527"/>
    </source>
</evidence>
<evidence type="ECO:0000256" key="6">
    <source>
        <dbReference type="ARBA" id="ARBA00022840"/>
    </source>
</evidence>
<sequence length="124" mass="14723">MCTMYQQCKLIHADLSEYNMLWHEEKLWFIDVSQSVEPFHPHALEFLYRDCTNVVEFFSKCGVPNVVPAHELFNKVSELGVNCDKEDFLSQIRLYQAHDMTVGLRKNETLYDFEYFFNKEQAKA</sequence>
<evidence type="ECO:0000313" key="11">
    <source>
        <dbReference type="Proteomes" id="UP001249851"/>
    </source>
</evidence>
<organism evidence="10 11">
    <name type="scientific">Acropora cervicornis</name>
    <name type="common">Staghorn coral</name>
    <dbReference type="NCBI Taxonomy" id="6130"/>
    <lineage>
        <taxon>Eukaryota</taxon>
        <taxon>Metazoa</taxon>
        <taxon>Cnidaria</taxon>
        <taxon>Anthozoa</taxon>
        <taxon>Hexacorallia</taxon>
        <taxon>Scleractinia</taxon>
        <taxon>Astrocoeniina</taxon>
        <taxon>Acroporidae</taxon>
        <taxon>Acropora</taxon>
    </lineage>
</organism>
<comment type="catalytic activity">
    <reaction evidence="7">
        <text>L-threonyl-[protein] + ATP = O-phospho-L-threonyl-[protein] + ADP + H(+)</text>
        <dbReference type="Rhea" id="RHEA:46608"/>
        <dbReference type="Rhea" id="RHEA-COMP:11060"/>
        <dbReference type="Rhea" id="RHEA-COMP:11605"/>
        <dbReference type="ChEBI" id="CHEBI:15378"/>
        <dbReference type="ChEBI" id="CHEBI:30013"/>
        <dbReference type="ChEBI" id="CHEBI:30616"/>
        <dbReference type="ChEBI" id="CHEBI:61977"/>
        <dbReference type="ChEBI" id="CHEBI:456216"/>
        <dbReference type="EC" id="2.7.11.1"/>
    </reaction>
</comment>
<evidence type="ECO:0000256" key="5">
    <source>
        <dbReference type="ARBA" id="ARBA00022777"/>
    </source>
</evidence>
<accession>A0AAD9V4C3</accession>
<reference evidence="10" key="1">
    <citation type="journal article" date="2023" name="G3 (Bethesda)">
        <title>Whole genome assembly and annotation of the endangered Caribbean coral Acropora cervicornis.</title>
        <authorList>
            <person name="Selwyn J.D."/>
            <person name="Vollmer S.V."/>
        </authorList>
    </citation>
    <scope>NUCLEOTIDE SEQUENCE</scope>
    <source>
        <strain evidence="10">K2</strain>
    </source>
</reference>
<reference evidence="10" key="2">
    <citation type="journal article" date="2023" name="Science">
        <title>Genomic signatures of disease resistance in endangered staghorn corals.</title>
        <authorList>
            <person name="Vollmer S.V."/>
            <person name="Selwyn J.D."/>
            <person name="Despard B.A."/>
            <person name="Roesel C.L."/>
        </authorList>
    </citation>
    <scope>NUCLEOTIDE SEQUENCE</scope>
    <source>
        <strain evidence="10">K2</strain>
    </source>
</reference>
<dbReference type="Gene3D" id="1.10.510.10">
    <property type="entry name" value="Transferase(Phosphotransferase) domain 1"/>
    <property type="match status" value="1"/>
</dbReference>
<dbReference type="InterPro" id="IPR051272">
    <property type="entry name" value="RIO-type_Ser/Thr_kinase"/>
</dbReference>
<evidence type="ECO:0000256" key="1">
    <source>
        <dbReference type="ARBA" id="ARBA00012513"/>
    </source>
</evidence>
<gene>
    <name evidence="10" type="ORF">P5673_017261</name>
</gene>
<comment type="caution">
    <text evidence="10">The sequence shown here is derived from an EMBL/GenBank/DDBJ whole genome shotgun (WGS) entry which is preliminary data.</text>
</comment>